<keyword evidence="2" id="KW-0418">Kinase</keyword>
<keyword evidence="2" id="KW-0808">Transferase</keyword>
<dbReference type="Pfam" id="PF01636">
    <property type="entry name" value="APH"/>
    <property type="match status" value="1"/>
</dbReference>
<dbReference type="PANTHER" id="PTHR21310:SF57">
    <property type="entry name" value="BLR2944 PROTEIN"/>
    <property type="match status" value="1"/>
</dbReference>
<dbReference type="Gene3D" id="3.30.200.20">
    <property type="entry name" value="Phosphorylase Kinase, domain 1"/>
    <property type="match status" value="1"/>
</dbReference>
<evidence type="ECO:0000313" key="2">
    <source>
        <dbReference type="EMBL" id="MBB6228990.1"/>
    </source>
</evidence>
<dbReference type="InterPro" id="IPR011009">
    <property type="entry name" value="Kinase-like_dom_sf"/>
</dbReference>
<keyword evidence="3" id="KW-1185">Reference proteome</keyword>
<accession>A0A841L988</accession>
<dbReference type="AlphaFoldDB" id="A0A841L988"/>
<evidence type="ECO:0000259" key="1">
    <source>
        <dbReference type="Pfam" id="PF01636"/>
    </source>
</evidence>
<dbReference type="EMBL" id="JACIIV010000029">
    <property type="protein sequence ID" value="MBB6228990.1"/>
    <property type="molecule type" value="Genomic_DNA"/>
</dbReference>
<dbReference type="Gene3D" id="3.90.1200.10">
    <property type="match status" value="1"/>
</dbReference>
<organism evidence="2 3">
    <name type="scientific">Polymorphobacter multimanifer</name>
    <dbReference type="NCBI Taxonomy" id="1070431"/>
    <lineage>
        <taxon>Bacteria</taxon>
        <taxon>Pseudomonadati</taxon>
        <taxon>Pseudomonadota</taxon>
        <taxon>Alphaproteobacteria</taxon>
        <taxon>Sphingomonadales</taxon>
        <taxon>Sphingosinicellaceae</taxon>
        <taxon>Polymorphobacter</taxon>
    </lineage>
</organism>
<dbReference type="InterPro" id="IPR051678">
    <property type="entry name" value="AGP_Transferase"/>
</dbReference>
<dbReference type="RefSeq" id="WP_184202316.1">
    <property type="nucleotide sequence ID" value="NZ_BMOX01000031.1"/>
</dbReference>
<dbReference type="InterPro" id="IPR041726">
    <property type="entry name" value="ACAD10_11_N"/>
</dbReference>
<dbReference type="Proteomes" id="UP000538147">
    <property type="component" value="Unassembled WGS sequence"/>
</dbReference>
<dbReference type="InterPro" id="IPR002575">
    <property type="entry name" value="Aminoglycoside_PTrfase"/>
</dbReference>
<protein>
    <submittedName>
        <fullName evidence="2">Aminoglycoside phosphotransferase (APT) family kinase protein</fullName>
    </submittedName>
</protein>
<evidence type="ECO:0000313" key="3">
    <source>
        <dbReference type="Proteomes" id="UP000538147"/>
    </source>
</evidence>
<feature type="domain" description="Aminoglycoside phosphotransferase" evidence="1">
    <location>
        <begin position="28"/>
        <end position="259"/>
    </location>
</feature>
<sequence>MTPHDRDRLQMVLARAARVPVRIERMVALTGGASSETWSVDAQRGRERWPLIVQRAAAEPEPGTLARAAQAGVQALAGRHGVPVAGVVAVFGERDGLGDGFVMDRLEGEALAPRWLKDEGFAGARAALTGQCAAVLARLHAVPVAEAEGLRGGSTNAQLLAMFENYRRFRVDLPVFDLAFAWIAERCGDAPADAIVHGDFRSGNLLVGRQGLVAVLDWELAHLGSGAEDLGWLCVNAWRFGVWQKPVGGFGEREDLYRAYADAGGAAIDRARAHMWEVWGTLRWGLACLQLGHDHVSGRVRSVERAAIGRRVSEVEADLLHLIRFGSV</sequence>
<dbReference type="CDD" id="cd05154">
    <property type="entry name" value="ACAD10_11_N-like"/>
    <property type="match status" value="1"/>
</dbReference>
<dbReference type="PANTHER" id="PTHR21310">
    <property type="entry name" value="AMINOGLYCOSIDE PHOSPHOTRANSFERASE-RELATED-RELATED"/>
    <property type="match status" value="1"/>
</dbReference>
<name>A0A841L988_9SPHN</name>
<reference evidence="2 3" key="1">
    <citation type="submission" date="2020-08" db="EMBL/GenBank/DDBJ databases">
        <title>Genomic Encyclopedia of Type Strains, Phase IV (KMG-IV): sequencing the most valuable type-strain genomes for metagenomic binning, comparative biology and taxonomic classification.</title>
        <authorList>
            <person name="Goeker M."/>
        </authorList>
    </citation>
    <scope>NUCLEOTIDE SEQUENCE [LARGE SCALE GENOMIC DNA]</scope>
    <source>
        <strain evidence="2 3">DSM 102189</strain>
    </source>
</reference>
<dbReference type="GO" id="GO:0016301">
    <property type="term" value="F:kinase activity"/>
    <property type="evidence" value="ECO:0007669"/>
    <property type="project" value="UniProtKB-KW"/>
</dbReference>
<gene>
    <name evidence="2" type="ORF">FHS79_003188</name>
</gene>
<proteinExistence type="predicted"/>
<comment type="caution">
    <text evidence="2">The sequence shown here is derived from an EMBL/GenBank/DDBJ whole genome shotgun (WGS) entry which is preliminary data.</text>
</comment>
<dbReference type="SUPFAM" id="SSF56112">
    <property type="entry name" value="Protein kinase-like (PK-like)"/>
    <property type="match status" value="1"/>
</dbReference>